<evidence type="ECO:0000313" key="2">
    <source>
        <dbReference type="EMBL" id="TFK82983.1"/>
    </source>
</evidence>
<proteinExistence type="predicted"/>
<organism evidence="2 3">
    <name type="scientific">Polyporus arcularius HHB13444</name>
    <dbReference type="NCBI Taxonomy" id="1314778"/>
    <lineage>
        <taxon>Eukaryota</taxon>
        <taxon>Fungi</taxon>
        <taxon>Dikarya</taxon>
        <taxon>Basidiomycota</taxon>
        <taxon>Agaricomycotina</taxon>
        <taxon>Agaricomycetes</taxon>
        <taxon>Polyporales</taxon>
        <taxon>Polyporaceae</taxon>
        <taxon>Polyporus</taxon>
    </lineage>
</organism>
<feature type="region of interest" description="Disordered" evidence="1">
    <location>
        <begin position="204"/>
        <end position="270"/>
    </location>
</feature>
<dbReference type="InParanoid" id="A0A5C3PAX9"/>
<name>A0A5C3PAX9_9APHY</name>
<feature type="compositionally biased region" description="Low complexity" evidence="1">
    <location>
        <begin position="210"/>
        <end position="219"/>
    </location>
</feature>
<dbReference type="Proteomes" id="UP000308197">
    <property type="component" value="Unassembled WGS sequence"/>
</dbReference>
<keyword evidence="3" id="KW-1185">Reference proteome</keyword>
<feature type="compositionally biased region" description="Polar residues" evidence="1">
    <location>
        <begin position="220"/>
        <end position="270"/>
    </location>
</feature>
<dbReference type="EMBL" id="ML211431">
    <property type="protein sequence ID" value="TFK82983.1"/>
    <property type="molecule type" value="Genomic_DNA"/>
</dbReference>
<protein>
    <submittedName>
        <fullName evidence="2">Uncharacterized protein</fullName>
    </submittedName>
</protein>
<evidence type="ECO:0000256" key="1">
    <source>
        <dbReference type="SAM" id="MobiDB-lite"/>
    </source>
</evidence>
<gene>
    <name evidence="2" type="ORF">K466DRAFT_603245</name>
</gene>
<sequence length="270" mass="29957">MASQADDMEDLNNARAVPALALAQHVNFPPELWAKIFQELEDHPDTMRSASLACRALRGVAQELLFRHVVIKEPSRIVRLIMPEVSRRVAALTTRLSLLVPSEDTEDYKQRVLEPVYALLAHAVPGAELQLRYLRIKSGLLAQLYDVFMDARRPRSPPAEEDEDVIGVGAQEAVDASEVELHGLQALQELSVVYEPTTCLTAWHKEPNDSSSQSSTQHSENGWSPSQYRSEGTSIPPTFRTSGPQTPFGSKACTSQYFDTWNSTKGNDIG</sequence>
<accession>A0A5C3PAX9</accession>
<reference evidence="2 3" key="1">
    <citation type="journal article" date="2019" name="Nat. Ecol. Evol.">
        <title>Megaphylogeny resolves global patterns of mushroom evolution.</title>
        <authorList>
            <person name="Varga T."/>
            <person name="Krizsan K."/>
            <person name="Foldi C."/>
            <person name="Dima B."/>
            <person name="Sanchez-Garcia M."/>
            <person name="Sanchez-Ramirez S."/>
            <person name="Szollosi G.J."/>
            <person name="Szarkandi J.G."/>
            <person name="Papp V."/>
            <person name="Albert L."/>
            <person name="Andreopoulos W."/>
            <person name="Angelini C."/>
            <person name="Antonin V."/>
            <person name="Barry K.W."/>
            <person name="Bougher N.L."/>
            <person name="Buchanan P."/>
            <person name="Buyck B."/>
            <person name="Bense V."/>
            <person name="Catcheside P."/>
            <person name="Chovatia M."/>
            <person name="Cooper J."/>
            <person name="Damon W."/>
            <person name="Desjardin D."/>
            <person name="Finy P."/>
            <person name="Geml J."/>
            <person name="Haridas S."/>
            <person name="Hughes K."/>
            <person name="Justo A."/>
            <person name="Karasinski D."/>
            <person name="Kautmanova I."/>
            <person name="Kiss B."/>
            <person name="Kocsube S."/>
            <person name="Kotiranta H."/>
            <person name="LaButti K.M."/>
            <person name="Lechner B.E."/>
            <person name="Liimatainen K."/>
            <person name="Lipzen A."/>
            <person name="Lukacs Z."/>
            <person name="Mihaltcheva S."/>
            <person name="Morgado L.N."/>
            <person name="Niskanen T."/>
            <person name="Noordeloos M.E."/>
            <person name="Ohm R.A."/>
            <person name="Ortiz-Santana B."/>
            <person name="Ovrebo C."/>
            <person name="Racz N."/>
            <person name="Riley R."/>
            <person name="Savchenko A."/>
            <person name="Shiryaev A."/>
            <person name="Soop K."/>
            <person name="Spirin V."/>
            <person name="Szebenyi C."/>
            <person name="Tomsovsky M."/>
            <person name="Tulloss R.E."/>
            <person name="Uehling J."/>
            <person name="Grigoriev I.V."/>
            <person name="Vagvolgyi C."/>
            <person name="Papp T."/>
            <person name="Martin F.M."/>
            <person name="Miettinen O."/>
            <person name="Hibbett D.S."/>
            <person name="Nagy L.G."/>
        </authorList>
    </citation>
    <scope>NUCLEOTIDE SEQUENCE [LARGE SCALE GENOMIC DNA]</scope>
    <source>
        <strain evidence="2 3">HHB13444</strain>
    </source>
</reference>
<dbReference type="AlphaFoldDB" id="A0A5C3PAX9"/>
<evidence type="ECO:0000313" key="3">
    <source>
        <dbReference type="Proteomes" id="UP000308197"/>
    </source>
</evidence>